<feature type="transmembrane region" description="Helical" evidence="8">
    <location>
        <begin position="461"/>
        <end position="484"/>
    </location>
</feature>
<dbReference type="RefSeq" id="WP_244708233.1">
    <property type="nucleotide sequence ID" value="NZ_CP095073.1"/>
</dbReference>
<dbReference type="NCBIfam" id="TIGR00842">
    <property type="entry name" value="bcct"/>
    <property type="match status" value="1"/>
</dbReference>
<feature type="transmembrane region" description="Helical" evidence="8">
    <location>
        <begin position="227"/>
        <end position="245"/>
    </location>
</feature>
<feature type="transmembrane region" description="Helical" evidence="8">
    <location>
        <begin position="7"/>
        <end position="24"/>
    </location>
</feature>
<keyword evidence="4" id="KW-1003">Cell membrane</keyword>
<evidence type="ECO:0000256" key="5">
    <source>
        <dbReference type="ARBA" id="ARBA00022692"/>
    </source>
</evidence>
<dbReference type="InterPro" id="IPR018093">
    <property type="entry name" value="BCCT_CS"/>
</dbReference>
<evidence type="ECO:0000256" key="3">
    <source>
        <dbReference type="ARBA" id="ARBA00022448"/>
    </source>
</evidence>
<reference evidence="9 10" key="1">
    <citation type="submission" date="2022-04" db="EMBL/GenBank/DDBJ databases">
        <title>Halobacillus sp. isolated from saltern.</title>
        <authorList>
            <person name="Won M."/>
            <person name="Lee C.-M."/>
            <person name="Woen H.-Y."/>
            <person name="Kwon S.-W."/>
        </authorList>
    </citation>
    <scope>NUCLEOTIDE SEQUENCE [LARGE SCALE GENOMIC DNA]</scope>
    <source>
        <strain evidence="9 10">SSBR10-3</strain>
    </source>
</reference>
<evidence type="ECO:0000256" key="2">
    <source>
        <dbReference type="ARBA" id="ARBA00005658"/>
    </source>
</evidence>
<feature type="transmembrane region" description="Helical" evidence="8">
    <location>
        <begin position="435"/>
        <end position="455"/>
    </location>
</feature>
<proteinExistence type="inferred from homology"/>
<comment type="similarity">
    <text evidence="2">Belongs to the BCCT transporter (TC 2.A.15) family.</text>
</comment>
<dbReference type="PANTHER" id="PTHR30047">
    <property type="entry name" value="HIGH-AFFINITY CHOLINE TRANSPORT PROTEIN-RELATED"/>
    <property type="match status" value="1"/>
</dbReference>
<keyword evidence="7 8" id="KW-0472">Membrane</keyword>
<accession>A0ABY4EG52</accession>
<dbReference type="PROSITE" id="PS01303">
    <property type="entry name" value="BCCT"/>
    <property type="match status" value="1"/>
</dbReference>
<evidence type="ECO:0000313" key="9">
    <source>
        <dbReference type="EMBL" id="UOQ42873.1"/>
    </source>
</evidence>
<evidence type="ECO:0000256" key="6">
    <source>
        <dbReference type="ARBA" id="ARBA00022989"/>
    </source>
</evidence>
<sequence>MKNISFVFWYGLVICALVVTWGVVDPSNLQTVTSKVTTFLSNRFGWYYLLIIVLMLAFCVYLIFSRFNKIKLGKEDDQPDFNLPTWFAMLFSAGMGMGLVFWTTAEPISHAFKSSPVAEEGSSQAIKQSLQFSFFHWGIHAWAVYALVALVLAYFKFHKNYPGLVSATLIPVFGEKSMKGKAGQLIDTLAVVATVVGVAATLGFGSAQINEGLAFLFGTPSNYGTQLIILIISTALFITSAWSGLNKGIKYLSNINMVLGFLLMLLLLIVGPTLYILNMFTDSIGGYITNFFQMSFRIAPLNQENRTWINNWTIFYWAWWISWSPFVGIFIARISRGRTIKEFMLGVLFVPAIVCFIFFAVFGVSALDLQQKGIEAISEFPMETATFATLQHYPLGTLMSFVTIFVIAIFFITSADSATFVLGMLSTSGSLNPAGIVKILWGLALSAMAAIIVYFGGTQGLQNVLIIAAFPFSFVVLLMGYSFYRAANQEVVSKKKKNRKSHKISKVE</sequence>
<comment type="subcellular location">
    <subcellularLocation>
        <location evidence="1">Cell membrane</location>
        <topology evidence="1">Multi-pass membrane protein</topology>
    </subcellularLocation>
</comment>
<evidence type="ECO:0000256" key="1">
    <source>
        <dbReference type="ARBA" id="ARBA00004651"/>
    </source>
</evidence>
<evidence type="ECO:0000256" key="7">
    <source>
        <dbReference type="ARBA" id="ARBA00023136"/>
    </source>
</evidence>
<feature type="transmembrane region" description="Helical" evidence="8">
    <location>
        <begin position="257"/>
        <end position="277"/>
    </location>
</feature>
<feature type="transmembrane region" description="Helical" evidence="8">
    <location>
        <begin position="398"/>
        <end position="423"/>
    </location>
</feature>
<dbReference type="Proteomes" id="UP000831787">
    <property type="component" value="Chromosome"/>
</dbReference>
<feature type="transmembrane region" description="Helical" evidence="8">
    <location>
        <begin position="314"/>
        <end position="331"/>
    </location>
</feature>
<dbReference type="EMBL" id="CP095073">
    <property type="protein sequence ID" value="UOQ42873.1"/>
    <property type="molecule type" value="Genomic_DNA"/>
</dbReference>
<feature type="transmembrane region" description="Helical" evidence="8">
    <location>
        <begin position="85"/>
        <end position="105"/>
    </location>
</feature>
<evidence type="ECO:0000256" key="8">
    <source>
        <dbReference type="SAM" id="Phobius"/>
    </source>
</evidence>
<keyword evidence="6 8" id="KW-1133">Transmembrane helix</keyword>
<feature type="transmembrane region" description="Helical" evidence="8">
    <location>
        <begin position="343"/>
        <end position="364"/>
    </location>
</feature>
<evidence type="ECO:0000313" key="10">
    <source>
        <dbReference type="Proteomes" id="UP000831787"/>
    </source>
</evidence>
<protein>
    <submittedName>
        <fullName evidence="9">BCCT family transporter</fullName>
    </submittedName>
</protein>
<keyword evidence="3" id="KW-0813">Transport</keyword>
<keyword evidence="10" id="KW-1185">Reference proteome</keyword>
<organism evidence="9 10">
    <name type="scientific">Halobacillus salinarum</name>
    <dbReference type="NCBI Taxonomy" id="2932257"/>
    <lineage>
        <taxon>Bacteria</taxon>
        <taxon>Bacillati</taxon>
        <taxon>Bacillota</taxon>
        <taxon>Bacilli</taxon>
        <taxon>Bacillales</taxon>
        <taxon>Bacillaceae</taxon>
        <taxon>Halobacillus</taxon>
    </lineage>
</organism>
<feature type="transmembrane region" description="Helical" evidence="8">
    <location>
        <begin position="134"/>
        <end position="155"/>
    </location>
</feature>
<evidence type="ECO:0000256" key="4">
    <source>
        <dbReference type="ARBA" id="ARBA00022475"/>
    </source>
</evidence>
<gene>
    <name evidence="9" type="ORF">MUN89_12970</name>
</gene>
<feature type="transmembrane region" description="Helical" evidence="8">
    <location>
        <begin position="44"/>
        <end position="64"/>
    </location>
</feature>
<dbReference type="PANTHER" id="PTHR30047:SF7">
    <property type="entry name" value="HIGH-AFFINITY CHOLINE TRANSPORT PROTEIN"/>
    <property type="match status" value="1"/>
</dbReference>
<feature type="transmembrane region" description="Helical" evidence="8">
    <location>
        <begin position="185"/>
        <end position="207"/>
    </location>
</feature>
<name>A0ABY4EG52_9BACI</name>
<keyword evidence="5 8" id="KW-0812">Transmembrane</keyword>
<dbReference type="InterPro" id="IPR000060">
    <property type="entry name" value="BCCT_transptr"/>
</dbReference>
<dbReference type="Pfam" id="PF02028">
    <property type="entry name" value="BCCT"/>
    <property type="match status" value="1"/>
</dbReference>